<evidence type="ECO:0000256" key="6">
    <source>
        <dbReference type="SAM" id="SignalP"/>
    </source>
</evidence>
<dbReference type="SUPFAM" id="SSF52833">
    <property type="entry name" value="Thioredoxin-like"/>
    <property type="match status" value="1"/>
</dbReference>
<sequence>MRRKLIAAAAAAAVIVAVVIGLSQAPTTDTDPEPTTFSLAQARKDLAGSPVELAALHVQSSQLLDGGKDAVKARLTALKGTPVVVNKWASWCGPCRAEFPYLQRSSTTYGKEVAFVGLNSGDNDDDAASFLKKFPVPYPSYKDPREKVALALKASTNYPITIFYDASGKQVYLHQGGYPTQEKLDADLKKYLKLGT</sequence>
<gene>
    <name evidence="8" type="primary">resA_5</name>
    <name evidence="8" type="ORF">DSM112329_05288</name>
</gene>
<feature type="domain" description="Thioredoxin" evidence="7">
    <location>
        <begin position="45"/>
        <end position="193"/>
    </location>
</feature>
<dbReference type="PANTHER" id="PTHR42852">
    <property type="entry name" value="THIOL:DISULFIDE INTERCHANGE PROTEIN DSBE"/>
    <property type="match status" value="1"/>
</dbReference>
<dbReference type="EMBL" id="CP114014">
    <property type="protein sequence ID" value="XAY08388.1"/>
    <property type="molecule type" value="Genomic_DNA"/>
</dbReference>
<keyword evidence="5" id="KW-0676">Redox-active center</keyword>
<dbReference type="InterPro" id="IPR013740">
    <property type="entry name" value="Redoxin"/>
</dbReference>
<dbReference type="InterPro" id="IPR013766">
    <property type="entry name" value="Thioredoxin_domain"/>
</dbReference>
<keyword evidence="3" id="KW-0812">Transmembrane</keyword>
<dbReference type="PANTHER" id="PTHR42852:SF6">
    <property type="entry name" value="THIOL:DISULFIDE INTERCHANGE PROTEIN DSBE"/>
    <property type="match status" value="1"/>
</dbReference>
<comment type="subcellular location">
    <subcellularLocation>
        <location evidence="1">Cell envelope</location>
    </subcellularLocation>
</comment>
<name>A0AAU7B3D8_9ACTN</name>
<keyword evidence="6" id="KW-0732">Signal</keyword>
<evidence type="ECO:0000256" key="4">
    <source>
        <dbReference type="ARBA" id="ARBA00023157"/>
    </source>
</evidence>
<dbReference type="AlphaFoldDB" id="A0AAU7B3D8"/>
<proteinExistence type="predicted"/>
<dbReference type="InterPro" id="IPR036249">
    <property type="entry name" value="Thioredoxin-like_sf"/>
</dbReference>
<dbReference type="Gene3D" id="3.40.30.10">
    <property type="entry name" value="Glutaredoxin"/>
    <property type="match status" value="1"/>
</dbReference>
<reference evidence="8" key="1">
    <citation type="submission" date="2022-12" db="EMBL/GenBank/DDBJ databases">
        <title>Paraconexibacter alkalitolerans sp. nov. and Baekduia alba sp. nov., isolated from soil and emended description of the genera Paraconexibacter (Chun et al., 2020) and Baekduia (An et al., 2020).</title>
        <authorList>
            <person name="Vieira S."/>
            <person name="Huber K.J."/>
            <person name="Geppert A."/>
            <person name="Wolf J."/>
            <person name="Neumann-Schaal M."/>
            <person name="Muesken M."/>
            <person name="Overmann J."/>
        </authorList>
    </citation>
    <scope>NUCLEOTIDE SEQUENCE</scope>
    <source>
        <strain evidence="8">AEG42_29</strain>
    </source>
</reference>
<keyword evidence="2" id="KW-0201">Cytochrome c-type biogenesis</keyword>
<dbReference type="GO" id="GO:0017004">
    <property type="term" value="P:cytochrome complex assembly"/>
    <property type="evidence" value="ECO:0007669"/>
    <property type="project" value="UniProtKB-KW"/>
</dbReference>
<feature type="signal peptide" evidence="6">
    <location>
        <begin position="1"/>
        <end position="25"/>
    </location>
</feature>
<dbReference type="RefSeq" id="WP_354699569.1">
    <property type="nucleotide sequence ID" value="NZ_CP114014.1"/>
</dbReference>
<evidence type="ECO:0000313" key="8">
    <source>
        <dbReference type="EMBL" id="XAY08388.1"/>
    </source>
</evidence>
<dbReference type="KEGG" id="parq:DSM112329_05288"/>
<evidence type="ECO:0000256" key="5">
    <source>
        <dbReference type="ARBA" id="ARBA00023284"/>
    </source>
</evidence>
<keyword evidence="4" id="KW-1015">Disulfide bond</keyword>
<evidence type="ECO:0000256" key="3">
    <source>
        <dbReference type="ARBA" id="ARBA00022968"/>
    </source>
</evidence>
<dbReference type="PROSITE" id="PS51352">
    <property type="entry name" value="THIOREDOXIN_2"/>
    <property type="match status" value="1"/>
</dbReference>
<dbReference type="GO" id="GO:0030313">
    <property type="term" value="C:cell envelope"/>
    <property type="evidence" value="ECO:0007669"/>
    <property type="project" value="UniProtKB-SubCell"/>
</dbReference>
<dbReference type="GO" id="GO:0016491">
    <property type="term" value="F:oxidoreductase activity"/>
    <property type="evidence" value="ECO:0007669"/>
    <property type="project" value="InterPro"/>
</dbReference>
<evidence type="ECO:0000256" key="2">
    <source>
        <dbReference type="ARBA" id="ARBA00022748"/>
    </source>
</evidence>
<organism evidence="8">
    <name type="scientific">Paraconexibacter sp. AEG42_29</name>
    <dbReference type="NCBI Taxonomy" id="2997339"/>
    <lineage>
        <taxon>Bacteria</taxon>
        <taxon>Bacillati</taxon>
        <taxon>Actinomycetota</taxon>
        <taxon>Thermoleophilia</taxon>
        <taxon>Solirubrobacterales</taxon>
        <taxon>Paraconexibacteraceae</taxon>
        <taxon>Paraconexibacter</taxon>
    </lineage>
</organism>
<dbReference type="Pfam" id="PF08534">
    <property type="entry name" value="Redoxin"/>
    <property type="match status" value="1"/>
</dbReference>
<accession>A0AAU7B3D8</accession>
<dbReference type="CDD" id="cd02966">
    <property type="entry name" value="TlpA_like_family"/>
    <property type="match status" value="1"/>
</dbReference>
<protein>
    <submittedName>
        <fullName evidence="8">Thiol-disulfide oxidoreductase ResA</fullName>
    </submittedName>
</protein>
<feature type="chain" id="PRO_5043694538" evidence="6">
    <location>
        <begin position="26"/>
        <end position="196"/>
    </location>
</feature>
<evidence type="ECO:0000259" key="7">
    <source>
        <dbReference type="PROSITE" id="PS51352"/>
    </source>
</evidence>
<keyword evidence="3" id="KW-0735">Signal-anchor</keyword>
<dbReference type="InterPro" id="IPR050553">
    <property type="entry name" value="Thioredoxin_ResA/DsbE_sf"/>
</dbReference>
<evidence type="ECO:0000256" key="1">
    <source>
        <dbReference type="ARBA" id="ARBA00004196"/>
    </source>
</evidence>